<evidence type="ECO:0000313" key="2">
    <source>
        <dbReference type="EMBL" id="GII51493.1"/>
    </source>
</evidence>
<name>A0A8J3USY5_9ACTN</name>
<dbReference type="InterPro" id="IPR036397">
    <property type="entry name" value="RNaseH_sf"/>
</dbReference>
<dbReference type="EMBL" id="BOOQ01000074">
    <property type="protein sequence ID" value="GII51493.1"/>
    <property type="molecule type" value="Genomic_DNA"/>
</dbReference>
<dbReference type="InterPro" id="IPR001584">
    <property type="entry name" value="Integrase_cat-core"/>
</dbReference>
<protein>
    <recommendedName>
        <fullName evidence="1">Integrase catalytic domain-containing protein</fullName>
    </recommendedName>
</protein>
<dbReference type="InterPro" id="IPR009057">
    <property type="entry name" value="Homeodomain-like_sf"/>
</dbReference>
<dbReference type="SUPFAM" id="SSF46689">
    <property type="entry name" value="Homeodomain-like"/>
    <property type="match status" value="1"/>
</dbReference>
<dbReference type="RefSeq" id="WP_203980977.1">
    <property type="nucleotide sequence ID" value="NZ_BAAAKY010000043.1"/>
</dbReference>
<sequence>MCLRFVYLFVVSVFSWMRLARRQGAWKDAEIVLLRHQLAVLQRQQVRRPRLRWSDRALIAALAGAIPKARRAGLRLLVTPDTVLRWHRDLLRRRWAARSRAGRSGRPGTRRDIRGLVLRLASENPGWGYRRIHGELAGLDIRIAPSTVWEILTKAGVDPAPRRTGPTWAQFLRAQAEAIIATDFFTVDLLNGAQVYCLAVIEHATRRVHVLGVTDHSTAAWVTQQARNLLMDLDDHAEKIKFFVRDRDSKFVATFDAVFQSAGIRIISSPVRAPRTNAIMERWIGSCRREILDRTLVWNQAHLRLVLAEYEDHYNGHRPHSTLGQASPLTKLPEPANLDQFKVRRRDRLGGILHEYSQVA</sequence>
<evidence type="ECO:0000259" key="1">
    <source>
        <dbReference type="PROSITE" id="PS50994"/>
    </source>
</evidence>
<comment type="caution">
    <text evidence="2">The sequence shown here is derived from an EMBL/GenBank/DDBJ whole genome shotgun (WGS) entry which is preliminary data.</text>
</comment>
<keyword evidence="3" id="KW-1185">Reference proteome</keyword>
<dbReference type="Gene3D" id="3.30.420.10">
    <property type="entry name" value="Ribonuclease H-like superfamily/Ribonuclease H"/>
    <property type="match status" value="1"/>
</dbReference>
<accession>A0A8J3USY5</accession>
<dbReference type="AlphaFoldDB" id="A0A8J3USY5"/>
<dbReference type="SUPFAM" id="SSF53098">
    <property type="entry name" value="Ribonuclease H-like"/>
    <property type="match status" value="1"/>
</dbReference>
<dbReference type="GO" id="GO:0015074">
    <property type="term" value="P:DNA integration"/>
    <property type="evidence" value="ECO:0007669"/>
    <property type="project" value="InterPro"/>
</dbReference>
<organism evidence="2 3">
    <name type="scientific">Planotetraspora silvatica</name>
    <dbReference type="NCBI Taxonomy" id="234614"/>
    <lineage>
        <taxon>Bacteria</taxon>
        <taxon>Bacillati</taxon>
        <taxon>Actinomycetota</taxon>
        <taxon>Actinomycetes</taxon>
        <taxon>Streptosporangiales</taxon>
        <taxon>Streptosporangiaceae</taxon>
        <taxon>Planotetraspora</taxon>
    </lineage>
</organism>
<proteinExistence type="predicted"/>
<dbReference type="InterPro" id="IPR012337">
    <property type="entry name" value="RNaseH-like_sf"/>
</dbReference>
<reference evidence="2" key="1">
    <citation type="submission" date="2021-01" db="EMBL/GenBank/DDBJ databases">
        <title>Whole genome shotgun sequence of Planotetraspora silvatica NBRC 100141.</title>
        <authorList>
            <person name="Komaki H."/>
            <person name="Tamura T."/>
        </authorList>
    </citation>
    <scope>NUCLEOTIDE SEQUENCE</scope>
    <source>
        <strain evidence="2">NBRC 100141</strain>
    </source>
</reference>
<gene>
    <name evidence="2" type="ORF">Psi02_79170</name>
</gene>
<evidence type="ECO:0000313" key="3">
    <source>
        <dbReference type="Proteomes" id="UP000644610"/>
    </source>
</evidence>
<dbReference type="Pfam" id="PF13683">
    <property type="entry name" value="rve_3"/>
    <property type="match status" value="1"/>
</dbReference>
<dbReference type="GO" id="GO:0003676">
    <property type="term" value="F:nucleic acid binding"/>
    <property type="evidence" value="ECO:0007669"/>
    <property type="project" value="InterPro"/>
</dbReference>
<dbReference type="PROSITE" id="PS50994">
    <property type="entry name" value="INTEGRASE"/>
    <property type="match status" value="1"/>
</dbReference>
<dbReference type="Proteomes" id="UP000644610">
    <property type="component" value="Unassembled WGS sequence"/>
</dbReference>
<feature type="domain" description="Integrase catalytic" evidence="1">
    <location>
        <begin position="162"/>
        <end position="336"/>
    </location>
</feature>